<organism evidence="2 3">
    <name type="scientific">Anaplasma phagocytophilum str. ApMUC09</name>
    <dbReference type="NCBI Taxonomy" id="1359152"/>
    <lineage>
        <taxon>Bacteria</taxon>
        <taxon>Pseudomonadati</taxon>
        <taxon>Pseudomonadota</taxon>
        <taxon>Alphaproteobacteria</taxon>
        <taxon>Rickettsiales</taxon>
        <taxon>Anaplasmataceae</taxon>
        <taxon>Anaplasma</taxon>
        <taxon>phagocytophilum group</taxon>
    </lineage>
</organism>
<sequence length="40" mass="4215">MALVAASIAAQGGCGVYLFLCKFASLSVVCSCVFFCSYKR</sequence>
<name>A0A0F3N7N3_ANAPH</name>
<evidence type="ECO:0000256" key="1">
    <source>
        <dbReference type="SAM" id="Phobius"/>
    </source>
</evidence>
<comment type="caution">
    <text evidence="2">The sequence shown here is derived from an EMBL/GenBank/DDBJ whole genome shotgun (WGS) entry which is preliminary data.</text>
</comment>
<keyword evidence="1" id="KW-0812">Transmembrane</keyword>
<protein>
    <submittedName>
        <fullName evidence="2">Putative membrane protein</fullName>
    </submittedName>
</protein>
<accession>A0A0F3N7N3</accession>
<dbReference type="PATRIC" id="fig|1359152.3.peg.848"/>
<gene>
    <name evidence="2" type="ORF">APHMUC_0807</name>
</gene>
<dbReference type="AlphaFoldDB" id="A0A0F3N7N3"/>
<dbReference type="EMBL" id="LANV01000001">
    <property type="protein sequence ID" value="KJV63712.1"/>
    <property type="molecule type" value="Genomic_DNA"/>
</dbReference>
<keyword evidence="1" id="KW-1133">Transmembrane helix</keyword>
<feature type="transmembrane region" description="Helical" evidence="1">
    <location>
        <begin position="16"/>
        <end position="38"/>
    </location>
</feature>
<evidence type="ECO:0000313" key="2">
    <source>
        <dbReference type="EMBL" id="KJV63712.1"/>
    </source>
</evidence>
<reference evidence="2 3" key="1">
    <citation type="submission" date="2015-02" db="EMBL/GenBank/DDBJ databases">
        <title>Genome Sequencing of Rickettsiales.</title>
        <authorList>
            <person name="Daugherty S.C."/>
            <person name="Su Q."/>
            <person name="Abolude K."/>
            <person name="Beier-Sexton M."/>
            <person name="Carlyon J.A."/>
            <person name="Carter R."/>
            <person name="Day N.P."/>
            <person name="Dumler S.J."/>
            <person name="Dyachenko V."/>
            <person name="Godinez A."/>
            <person name="Kurtti T.J."/>
            <person name="Lichay M."/>
            <person name="Mullins K.E."/>
            <person name="Ott S."/>
            <person name="Pappas-Brown V."/>
            <person name="Paris D.H."/>
            <person name="Patel P."/>
            <person name="Richards A.L."/>
            <person name="Sadzewicz L."/>
            <person name="Sears K."/>
            <person name="Seidman D."/>
            <person name="Sengamalay N."/>
            <person name="Stenos J."/>
            <person name="Tallon L.J."/>
            <person name="Vincent G."/>
            <person name="Fraser C.M."/>
            <person name="Munderloh U."/>
            <person name="Dunning-Hotopp J.C."/>
        </authorList>
    </citation>
    <scope>NUCLEOTIDE SEQUENCE [LARGE SCALE GENOMIC DNA]</scope>
    <source>
        <strain evidence="2 3">ApMUC09</strain>
    </source>
</reference>
<evidence type="ECO:0000313" key="3">
    <source>
        <dbReference type="Proteomes" id="UP000033441"/>
    </source>
</evidence>
<keyword evidence="1" id="KW-0472">Membrane</keyword>
<proteinExistence type="predicted"/>
<dbReference type="Proteomes" id="UP000033441">
    <property type="component" value="Unassembled WGS sequence"/>
</dbReference>